<protein>
    <submittedName>
        <fullName evidence="3">Outer membrane autotransporter barrel domain protein</fullName>
    </submittedName>
</protein>
<evidence type="ECO:0000256" key="1">
    <source>
        <dbReference type="SAM" id="MobiDB-lite"/>
    </source>
</evidence>
<dbReference type="InterPro" id="IPR005546">
    <property type="entry name" value="Autotransporte_beta"/>
</dbReference>
<dbReference type="EMBL" id="GG658170">
    <property type="protein sequence ID" value="EEO29507.1"/>
    <property type="molecule type" value="Genomic_DNA"/>
</dbReference>
<dbReference type="OrthoDB" id="10020927at2"/>
<proteinExistence type="predicted"/>
<organism evidence="3 4">
    <name type="scientific">Oxalobacter formigenes OXCC13</name>
    <dbReference type="NCBI Taxonomy" id="556269"/>
    <lineage>
        <taxon>Bacteria</taxon>
        <taxon>Pseudomonadati</taxon>
        <taxon>Pseudomonadota</taxon>
        <taxon>Betaproteobacteria</taxon>
        <taxon>Burkholderiales</taxon>
        <taxon>Oxalobacteraceae</taxon>
        <taxon>Oxalobacter</taxon>
    </lineage>
</organism>
<gene>
    <name evidence="3" type="ORF">OFBG_00535</name>
</gene>
<dbReference type="InterPro" id="IPR036709">
    <property type="entry name" value="Autotransporte_beta_dom_sf"/>
</dbReference>
<dbReference type="GeneID" id="77135551"/>
<dbReference type="STRING" id="847.BRW83_1708"/>
<sequence>MKNHSHSSSHLTKTGGGKGKRTFCKKTLVLAVSSALAVIASPSLLNAQSVSGPASNSVIQWQATTADGDRTIHIQYPDGTRYYQYNYTGTPSFTGRQDSLTGNVSGDFKGSDFTNADPNATGAKGGALVNTDSLGTVSGNFLENTVHYDQWGQYAQGGALHNEGNINSLSGQFVANQADGGTSGIGAGAAVSNKKQIGSLNSDFIGNFGTGYETRGGALFNESNASIGKISGNFMANISGGSYYNWGGAIYNLGTVGDINANFIGNMAALDSETDGSASAIGGAIYNKGAINSISGNVHANHAFAYSASGGAFYNDVGGTIHSVSGKFDGNYASSVSSTYGGVIANYGNIDRITGDFTNNYAKAEEATANTVYGGVIANLGTGTIGSISGNFSQNTAQSTYKAFGGVLYSSFEGITSISGNFYNNSAISTGSASMGGAIYTSANIANISGNFTGNKAEASGATTSSYARGGAIYLMTTRTSIRESDKWGQLEHAKDQHVTNSLFQDNVASSANGKASGGAINNYVTYNANDRYVGATQPQVSFEESRLLEEFRLKVTNSSFIDNKANGVTAQGGAIYSNNHMEVVADNGVSVFKGNTANGQSSAIYIAKKTGDAFKDIIKSTRSIGGGGTYPDELVNPPPPNKLYLTARNNGTIAIYDDIDGDLGKDGAPGYKLIFGGDHTGSSNISGKIHNADIYSGETVDGSNHIANIANAGVLSDMNNNLTVNSGDFNIRNLNFDNLKLNKLTLTAGNLNVNNVKVDLVNNTMGTISATEYVTGNTVINVHSFSPTIDTVGLTTTVHFVDPQIAGQVVNQSPYTYAPIYRYKVGYDPTPGDFTFVRPANPGGEDFNPEVTVPGIANVLLAAMLNDEIYSRVLSDADTYKTLPAQKNADTWVKAFGSRDNVHMKNDYHVNANFSGVIGGVSSGKIGGKDNWSRVFNAYAAYAHGEQNINRGTIRQDIAYLGGSVFTYKGDFFAGLTGNVAIAHNKTSESLGHDTFNSYLAGFGLKTGYDLRLNDNVTFQPNLYASFTHIKSDDYTSKSNVNVKFGNMNVYEIAPGFKLFKEYDNKVKGYIQTRYVWTNTSSSQNVVLNDSIVMPDAGIKPYVEYGIGLEKNTPHDKYSGYFQILRRDGGRSGWNAIIGGKMKF</sequence>
<dbReference type="Proteomes" id="UP000005089">
    <property type="component" value="Unassembled WGS sequence"/>
</dbReference>
<evidence type="ECO:0000313" key="3">
    <source>
        <dbReference type="EMBL" id="EEO29507.1"/>
    </source>
</evidence>
<dbReference type="RefSeq" id="WP_005880048.1">
    <property type="nucleotide sequence ID" value="NZ_CP019430.1"/>
</dbReference>
<accession>C3X8I1</accession>
<name>C3X8I1_OXAFO</name>
<dbReference type="HOGENOM" id="CLU_277174_0_0_4"/>
<evidence type="ECO:0000259" key="2">
    <source>
        <dbReference type="PROSITE" id="PS51208"/>
    </source>
</evidence>
<dbReference type="SUPFAM" id="SSF103515">
    <property type="entry name" value="Autotransporter"/>
    <property type="match status" value="1"/>
</dbReference>
<feature type="domain" description="Autotransporter" evidence="2">
    <location>
        <begin position="885"/>
        <end position="1145"/>
    </location>
</feature>
<dbReference type="AlphaFoldDB" id="C3X8I1"/>
<reference evidence="3 4" key="1">
    <citation type="submission" date="2009-02" db="EMBL/GenBank/DDBJ databases">
        <title>The Genome Sequence of Oxalobacter formigenes OXCC13.</title>
        <authorList>
            <consortium name="The Broad Institute Genome Sequencing Platform"/>
            <person name="Ward D."/>
            <person name="Young S.K."/>
            <person name="Kodira C.D."/>
            <person name="Zeng Q."/>
            <person name="Koehrsen M."/>
            <person name="Alvarado L."/>
            <person name="Berlin A."/>
            <person name="Borenstein D."/>
            <person name="Chen Z."/>
            <person name="Engels R."/>
            <person name="Freedman E."/>
            <person name="Gellesch M."/>
            <person name="Goldberg J."/>
            <person name="Griggs A."/>
            <person name="Gujja S."/>
            <person name="Heiman D."/>
            <person name="Hepburn T."/>
            <person name="Howarth C."/>
            <person name="Jen D."/>
            <person name="Larson L."/>
            <person name="Lewis B."/>
            <person name="Mehta T."/>
            <person name="Park D."/>
            <person name="Pearson M."/>
            <person name="Roberts A."/>
            <person name="Saif S."/>
            <person name="Shea T."/>
            <person name="Shenoy N."/>
            <person name="Sisk P."/>
            <person name="Stolte C."/>
            <person name="Sykes S."/>
            <person name="Walk T."/>
            <person name="White J."/>
            <person name="Yandava C."/>
            <person name="Allison M.J."/>
            <person name="Lander E."/>
            <person name="Nusbaum C."/>
            <person name="Galagan J."/>
            <person name="Birren B."/>
        </authorList>
    </citation>
    <scope>NUCLEOTIDE SEQUENCE [LARGE SCALE GENOMIC DNA]</scope>
    <source>
        <strain evidence="3 4">OXCC13</strain>
    </source>
</reference>
<dbReference type="Gene3D" id="2.40.128.130">
    <property type="entry name" value="Autotransporter beta-domain"/>
    <property type="match status" value="1"/>
</dbReference>
<evidence type="ECO:0000313" key="4">
    <source>
        <dbReference type="Proteomes" id="UP000005089"/>
    </source>
</evidence>
<feature type="region of interest" description="Disordered" evidence="1">
    <location>
        <begin position="1"/>
        <end position="20"/>
    </location>
</feature>
<keyword evidence="4" id="KW-1185">Reference proteome</keyword>
<dbReference type="PROSITE" id="PS51208">
    <property type="entry name" value="AUTOTRANSPORTER"/>
    <property type="match status" value="1"/>
</dbReference>